<dbReference type="InterPro" id="IPR003542">
    <property type="entry name" value="Enbac_synth_compD-like"/>
</dbReference>
<gene>
    <name evidence="4" type="ORF">NEH16_13590</name>
</gene>
<feature type="domain" description="4'-phosphopantetheinyl transferase N-terminal" evidence="3">
    <location>
        <begin position="28"/>
        <end position="95"/>
    </location>
</feature>
<dbReference type="SUPFAM" id="SSF56214">
    <property type="entry name" value="4'-phosphopantetheinyl transferase"/>
    <property type="match status" value="1"/>
</dbReference>
<evidence type="ECO:0000313" key="5">
    <source>
        <dbReference type="Proteomes" id="UP001164963"/>
    </source>
</evidence>
<dbReference type="PANTHER" id="PTHR38096">
    <property type="entry name" value="ENTEROBACTIN SYNTHASE COMPONENT D"/>
    <property type="match status" value="1"/>
</dbReference>
<dbReference type="Proteomes" id="UP001164963">
    <property type="component" value="Chromosome"/>
</dbReference>
<dbReference type="InterPro" id="IPR008278">
    <property type="entry name" value="4-PPantetheinyl_Trfase_dom"/>
</dbReference>
<sequence>MLSLPAGVVLVESFGDTGDAAGMRLFPEEEALIADVVEERRREFTTVRGCAREAMRQLGREAAPLVRQGRDGPAWPEGLVGSLTHCVGYRAAAVAPAGAFRAVGIDAEPDAPLPYGVDRRVLNAGEIEAVAELARAGAPVAWDRLVFCVKEAVYKAWHPLTGLPLGFLDAEVALSVDGTFTARVPGGPVPGGPPFPELLRGTWAAGRGLLRVGLAVPAPVPEGGTGPGAAAVQAEAGAAAG</sequence>
<dbReference type="InterPro" id="IPR037143">
    <property type="entry name" value="4-PPantetheinyl_Trfase_dom_sf"/>
</dbReference>
<evidence type="ECO:0000259" key="2">
    <source>
        <dbReference type="Pfam" id="PF01648"/>
    </source>
</evidence>
<evidence type="ECO:0000256" key="1">
    <source>
        <dbReference type="ARBA" id="ARBA00022679"/>
    </source>
</evidence>
<dbReference type="GO" id="GO:0016740">
    <property type="term" value="F:transferase activity"/>
    <property type="evidence" value="ECO:0007669"/>
    <property type="project" value="UniProtKB-KW"/>
</dbReference>
<feature type="domain" description="4'-phosphopantetheinyl transferase" evidence="2">
    <location>
        <begin position="102"/>
        <end position="184"/>
    </location>
</feature>
<reference evidence="4" key="1">
    <citation type="journal article" date="2022" name="Front. Microbiol.">
        <title>Mirubactin C rescues the lethal effect of cell wall biosynthesis mutations in Bacillus subtilis.</title>
        <authorList>
            <person name="Kepplinger B."/>
            <person name="Wen X."/>
            <person name="Tyler A.R."/>
            <person name="Kim B.Y."/>
            <person name="Brown J."/>
            <person name="Banks P."/>
            <person name="Dashti Y."/>
            <person name="Mackenzie E.S."/>
            <person name="Wills C."/>
            <person name="Kawai Y."/>
            <person name="Waldron K.J."/>
            <person name="Allenby N.E.E."/>
            <person name="Wu L.J."/>
            <person name="Hall M.J."/>
            <person name="Errington J."/>
        </authorList>
    </citation>
    <scope>NUCLEOTIDE SEQUENCE</scope>
    <source>
        <strain evidence="4">MDA8-470</strain>
    </source>
</reference>
<dbReference type="PANTHER" id="PTHR38096:SF1">
    <property type="entry name" value="ENTEROBACTIN SYNTHASE COMPONENT D"/>
    <property type="match status" value="1"/>
</dbReference>
<dbReference type="Pfam" id="PF01648">
    <property type="entry name" value="ACPS"/>
    <property type="match status" value="1"/>
</dbReference>
<evidence type="ECO:0000313" key="4">
    <source>
        <dbReference type="EMBL" id="UZK55031.1"/>
    </source>
</evidence>
<protein>
    <submittedName>
        <fullName evidence="4">4'-phosphopantetheinyl transferase superfamily protein</fullName>
    </submittedName>
</protein>
<dbReference type="PRINTS" id="PR01399">
    <property type="entry name" value="ENTSNTHTASED"/>
</dbReference>
<keyword evidence="1 4" id="KW-0808">Transferase</keyword>
<name>A0ABY6PSB2_9ACTN</name>
<dbReference type="Pfam" id="PF17837">
    <property type="entry name" value="4PPT_N"/>
    <property type="match status" value="1"/>
</dbReference>
<proteinExistence type="predicted"/>
<organism evidence="4 5">
    <name type="scientific">Streptomyces drozdowiczii</name>
    <dbReference type="NCBI Taxonomy" id="202862"/>
    <lineage>
        <taxon>Bacteria</taxon>
        <taxon>Bacillati</taxon>
        <taxon>Actinomycetota</taxon>
        <taxon>Actinomycetes</taxon>
        <taxon>Kitasatosporales</taxon>
        <taxon>Streptomycetaceae</taxon>
        <taxon>Streptomyces</taxon>
    </lineage>
</organism>
<dbReference type="EMBL" id="CP098740">
    <property type="protein sequence ID" value="UZK55031.1"/>
    <property type="molecule type" value="Genomic_DNA"/>
</dbReference>
<keyword evidence="5" id="KW-1185">Reference proteome</keyword>
<accession>A0ABY6PSB2</accession>
<dbReference type="RefSeq" id="WP_265542401.1">
    <property type="nucleotide sequence ID" value="NZ_CP098740.1"/>
</dbReference>
<evidence type="ECO:0000259" key="3">
    <source>
        <dbReference type="Pfam" id="PF17837"/>
    </source>
</evidence>
<dbReference type="InterPro" id="IPR041354">
    <property type="entry name" value="4PPT_N"/>
</dbReference>